<keyword evidence="1" id="KW-0472">Membrane</keyword>
<keyword evidence="2" id="KW-0548">Nucleotidyltransferase</keyword>
<feature type="transmembrane region" description="Helical" evidence="1">
    <location>
        <begin position="154"/>
        <end position="181"/>
    </location>
</feature>
<accession>W0RD33</accession>
<dbReference type="PANTHER" id="PTHR31303">
    <property type="entry name" value="CTP-DEPENDENT DIACYLGLYCEROL KINASE 1"/>
    <property type="match status" value="1"/>
</dbReference>
<dbReference type="InterPro" id="IPR037997">
    <property type="entry name" value="Dgk1-like"/>
</dbReference>
<dbReference type="HOGENOM" id="CLU_031477_4_1_0"/>
<dbReference type="RefSeq" id="WP_025410211.1">
    <property type="nucleotide sequence ID" value="NZ_CP007128.1"/>
</dbReference>
<keyword evidence="1" id="KW-1133">Transmembrane helix</keyword>
<dbReference type="KEGG" id="gba:J421_1149"/>
<dbReference type="Proteomes" id="UP000019151">
    <property type="component" value="Chromosome"/>
</dbReference>
<organism evidence="2 3">
    <name type="scientific">Gemmatirosa kalamazoonensis</name>
    <dbReference type="NCBI Taxonomy" id="861299"/>
    <lineage>
        <taxon>Bacteria</taxon>
        <taxon>Pseudomonadati</taxon>
        <taxon>Gemmatimonadota</taxon>
        <taxon>Gemmatimonadia</taxon>
        <taxon>Gemmatimonadales</taxon>
        <taxon>Gemmatimonadaceae</taxon>
        <taxon>Gemmatirosa</taxon>
    </lineage>
</organism>
<proteinExistence type="predicted"/>
<feature type="transmembrane region" description="Helical" evidence="1">
    <location>
        <begin position="41"/>
        <end position="60"/>
    </location>
</feature>
<keyword evidence="1" id="KW-0812">Transmembrane</keyword>
<dbReference type="AlphaFoldDB" id="W0RD33"/>
<name>W0RD33_9BACT</name>
<dbReference type="EMBL" id="CP007128">
    <property type="protein sequence ID" value="AHG88686.1"/>
    <property type="molecule type" value="Genomic_DNA"/>
</dbReference>
<dbReference type="eggNOG" id="COG0170">
    <property type="taxonomic scope" value="Bacteria"/>
</dbReference>
<reference evidence="2 3" key="1">
    <citation type="journal article" date="2014" name="Genome Announc.">
        <title>Genome Sequence and Methylome of Soil Bacterium Gemmatirosa kalamazoonensis KBS708T, a Member of the Rarely Cultivated Gemmatimonadetes Phylum.</title>
        <authorList>
            <person name="Debruyn J.M."/>
            <person name="Radosevich M."/>
            <person name="Wommack K.E."/>
            <person name="Polson S.W."/>
            <person name="Hauser L.J."/>
            <person name="Fawaz M.N."/>
            <person name="Korlach J."/>
            <person name="Tsai Y.C."/>
        </authorList>
    </citation>
    <scope>NUCLEOTIDE SEQUENCE [LARGE SCALE GENOMIC DNA]</scope>
    <source>
        <strain evidence="2 3">KBS708</strain>
    </source>
</reference>
<evidence type="ECO:0000313" key="2">
    <source>
        <dbReference type="EMBL" id="AHG88686.1"/>
    </source>
</evidence>
<protein>
    <submittedName>
        <fullName evidence="2">Phosphatidate cytidylyltransferase</fullName>
    </submittedName>
</protein>
<keyword evidence="3" id="KW-1185">Reference proteome</keyword>
<evidence type="ECO:0000256" key="1">
    <source>
        <dbReference type="SAM" id="Phobius"/>
    </source>
</evidence>
<dbReference type="PANTHER" id="PTHR31303:SF1">
    <property type="entry name" value="CTP-DEPENDENT DIACYLGLYCEROL KINASE 1"/>
    <property type="match status" value="1"/>
</dbReference>
<dbReference type="STRING" id="861299.J421_1149"/>
<feature type="transmembrane region" description="Helical" evidence="1">
    <location>
        <begin position="87"/>
        <end position="104"/>
    </location>
</feature>
<evidence type="ECO:0000313" key="3">
    <source>
        <dbReference type="Proteomes" id="UP000019151"/>
    </source>
</evidence>
<keyword evidence="2" id="KW-0808">Transferase</keyword>
<sequence length="221" mass="22343">MTSGPMAPNVVGPLRVELARKAIHVASATIPIAYAAGLSRARVLLVLAGLGAVAIVVELARSRSSRVRALFVGAVGALLREHEHRTWSGASWLLAAYALSVLLFPRAMAVAAMLAAGLGDAAAAVVGRSVAVARARRGAGATVLRGKTFAGSAACAVVTFAAALLVASLSPLAAAAAALSASVAERWDARWHRIGAIDDNVRVALAAGAAAWLVSVLTRSS</sequence>
<dbReference type="GO" id="GO:0004143">
    <property type="term" value="F:ATP-dependent diacylglycerol kinase activity"/>
    <property type="evidence" value="ECO:0007669"/>
    <property type="project" value="InterPro"/>
</dbReference>
<dbReference type="InParanoid" id="W0RD33"/>
<feature type="transmembrane region" description="Helical" evidence="1">
    <location>
        <begin position="110"/>
        <end position="133"/>
    </location>
</feature>
<gene>
    <name evidence="2" type="ORF">J421_1149</name>
</gene>
<dbReference type="GO" id="GO:0016779">
    <property type="term" value="F:nucleotidyltransferase activity"/>
    <property type="evidence" value="ECO:0007669"/>
    <property type="project" value="UniProtKB-KW"/>
</dbReference>